<accession>A0ABP7U3K5</accession>
<keyword evidence="3" id="KW-1185">Reference proteome</keyword>
<keyword evidence="1" id="KW-0812">Transmembrane</keyword>
<gene>
    <name evidence="2" type="ORF">GCM10022409_19910</name>
</gene>
<comment type="caution">
    <text evidence="2">The sequence shown here is derived from an EMBL/GenBank/DDBJ whole genome shotgun (WGS) entry which is preliminary data.</text>
</comment>
<feature type="transmembrane region" description="Helical" evidence="1">
    <location>
        <begin position="9"/>
        <end position="27"/>
    </location>
</feature>
<feature type="transmembrane region" description="Helical" evidence="1">
    <location>
        <begin position="39"/>
        <end position="62"/>
    </location>
</feature>
<name>A0ABP7U3K5_9BACT</name>
<feature type="transmembrane region" description="Helical" evidence="1">
    <location>
        <begin position="74"/>
        <end position="93"/>
    </location>
</feature>
<keyword evidence="1" id="KW-1133">Transmembrane helix</keyword>
<evidence type="ECO:0000313" key="3">
    <source>
        <dbReference type="Proteomes" id="UP001501469"/>
    </source>
</evidence>
<keyword evidence="1" id="KW-0472">Membrane</keyword>
<dbReference type="EMBL" id="BAABDK010000016">
    <property type="protein sequence ID" value="GAA4035310.1"/>
    <property type="molecule type" value="Genomic_DNA"/>
</dbReference>
<dbReference type="Proteomes" id="UP001501469">
    <property type="component" value="Unassembled WGS sequence"/>
</dbReference>
<protein>
    <submittedName>
        <fullName evidence="2">Uncharacterized protein</fullName>
    </submittedName>
</protein>
<sequence>MTFCSPRTAFFLNLVLLLNLGVTYWLLDQPHTGPFLDGLGYFVYGFVSLCVSALINLSLWLHSYRQDAPQAARIYGIAALLYVIATAVCFLIVQNA</sequence>
<dbReference type="RefSeq" id="WP_345053590.1">
    <property type="nucleotide sequence ID" value="NZ_BAABDK010000016.1"/>
</dbReference>
<evidence type="ECO:0000313" key="2">
    <source>
        <dbReference type="EMBL" id="GAA4035310.1"/>
    </source>
</evidence>
<evidence type="ECO:0000256" key="1">
    <source>
        <dbReference type="SAM" id="Phobius"/>
    </source>
</evidence>
<proteinExistence type="predicted"/>
<reference evidence="3" key="1">
    <citation type="journal article" date="2019" name="Int. J. Syst. Evol. Microbiol.">
        <title>The Global Catalogue of Microorganisms (GCM) 10K type strain sequencing project: providing services to taxonomists for standard genome sequencing and annotation.</title>
        <authorList>
            <consortium name="The Broad Institute Genomics Platform"/>
            <consortium name="The Broad Institute Genome Sequencing Center for Infectious Disease"/>
            <person name="Wu L."/>
            <person name="Ma J."/>
        </authorList>
    </citation>
    <scope>NUCLEOTIDE SEQUENCE [LARGE SCALE GENOMIC DNA]</scope>
    <source>
        <strain evidence="3">JCM 17225</strain>
    </source>
</reference>
<organism evidence="2 3">
    <name type="scientific">Hymenobacter glaciei</name>
    <dbReference type="NCBI Taxonomy" id="877209"/>
    <lineage>
        <taxon>Bacteria</taxon>
        <taxon>Pseudomonadati</taxon>
        <taxon>Bacteroidota</taxon>
        <taxon>Cytophagia</taxon>
        <taxon>Cytophagales</taxon>
        <taxon>Hymenobacteraceae</taxon>
        <taxon>Hymenobacter</taxon>
    </lineage>
</organism>